<feature type="compositionally biased region" description="Low complexity" evidence="3">
    <location>
        <begin position="296"/>
        <end position="323"/>
    </location>
</feature>
<evidence type="ECO:0000259" key="5">
    <source>
        <dbReference type="PROSITE" id="PS50240"/>
    </source>
</evidence>
<feature type="compositionally biased region" description="Basic and acidic residues" evidence="3">
    <location>
        <begin position="404"/>
        <end position="415"/>
    </location>
</feature>
<dbReference type="PROSITE" id="PS50240">
    <property type="entry name" value="TRYPSIN_DOM"/>
    <property type="match status" value="1"/>
</dbReference>
<evidence type="ECO:0000256" key="3">
    <source>
        <dbReference type="SAM" id="MobiDB-lite"/>
    </source>
</evidence>
<dbReference type="InterPro" id="IPR001254">
    <property type="entry name" value="Trypsin_dom"/>
</dbReference>
<dbReference type="Gene3D" id="2.40.10.10">
    <property type="entry name" value="Trypsin-like serine proteases"/>
    <property type="match status" value="1"/>
</dbReference>
<dbReference type="PANTHER" id="PTHR24276:SF96">
    <property type="entry name" value="PEPTIDASE S1 DOMAIN-CONTAINING PROTEIN"/>
    <property type="match status" value="1"/>
</dbReference>
<dbReference type="AlphaFoldDB" id="A0A9W8LEI6"/>
<evidence type="ECO:0000313" key="6">
    <source>
        <dbReference type="EMBL" id="KAJ2778338.1"/>
    </source>
</evidence>
<sequence>MGKPIHFGGLLLCALAALSSSASAESERIIGGSAAPTGEFPFAVHLFKDDSPYCGGTLIDTEWVVTAAHCVAGAAGGSDGAGSFTVNSASSYKIGYGSNSASLGDYVEVESITVNAGFDPVWYTSDIALLKIKSNTDLVSKTQVATISDASIGAGQTVINVGWGQTSNDNTNQASTLMYAGLVTADDNTCKQGAGDWNGQNGRYVCTAYSTAPGIGNCFADSGGPLLLQSNSGYTLLGLVSFDVNVLDPSNTKCAQEGNISYFTRISSYLSFISSTTGISQSVLVGNATPVRHSNDNTTTSDNGNGDSTTSTTSSTNSSSNSKDNNDNADDNKDDNSNNDNNDNESNNNDDSKDDSNNESDADSKADNSSDGKATDKSSTTGNKSTKSSDEENNGGELSDLSDDDAKVKGGKDNSDGEDDESDSDSSSASSLTSAPFAAAAFVLVASFF</sequence>
<dbReference type="InterPro" id="IPR009003">
    <property type="entry name" value="Peptidase_S1_PA"/>
</dbReference>
<protein>
    <recommendedName>
        <fullName evidence="5">Peptidase S1 domain-containing protein</fullName>
    </recommendedName>
</protein>
<feature type="compositionally biased region" description="Basic and acidic residues" evidence="3">
    <location>
        <begin position="350"/>
        <end position="376"/>
    </location>
</feature>
<organism evidence="6 7">
    <name type="scientific">Coemansia interrupta</name>
    <dbReference type="NCBI Taxonomy" id="1126814"/>
    <lineage>
        <taxon>Eukaryota</taxon>
        <taxon>Fungi</taxon>
        <taxon>Fungi incertae sedis</taxon>
        <taxon>Zoopagomycota</taxon>
        <taxon>Kickxellomycotina</taxon>
        <taxon>Kickxellomycetes</taxon>
        <taxon>Kickxellales</taxon>
        <taxon>Kickxellaceae</taxon>
        <taxon>Coemansia</taxon>
    </lineage>
</organism>
<dbReference type="InterPro" id="IPR043504">
    <property type="entry name" value="Peptidase_S1_PA_chymotrypsin"/>
</dbReference>
<dbReference type="InterPro" id="IPR050430">
    <property type="entry name" value="Peptidase_S1"/>
</dbReference>
<dbReference type="PANTHER" id="PTHR24276">
    <property type="entry name" value="POLYSERASE-RELATED"/>
    <property type="match status" value="1"/>
</dbReference>
<evidence type="ECO:0000313" key="7">
    <source>
        <dbReference type="Proteomes" id="UP001140172"/>
    </source>
</evidence>
<dbReference type="EMBL" id="JANBUM010000356">
    <property type="protein sequence ID" value="KAJ2778338.1"/>
    <property type="molecule type" value="Genomic_DNA"/>
</dbReference>
<evidence type="ECO:0000256" key="1">
    <source>
        <dbReference type="ARBA" id="ARBA00007664"/>
    </source>
</evidence>
<evidence type="ECO:0000256" key="2">
    <source>
        <dbReference type="ARBA" id="ARBA00023157"/>
    </source>
</evidence>
<dbReference type="GO" id="GO:0004252">
    <property type="term" value="F:serine-type endopeptidase activity"/>
    <property type="evidence" value="ECO:0007669"/>
    <property type="project" value="InterPro"/>
</dbReference>
<feature type="signal peptide" evidence="4">
    <location>
        <begin position="1"/>
        <end position="24"/>
    </location>
</feature>
<evidence type="ECO:0000256" key="4">
    <source>
        <dbReference type="SAM" id="SignalP"/>
    </source>
</evidence>
<reference evidence="6" key="1">
    <citation type="submission" date="2022-07" db="EMBL/GenBank/DDBJ databases">
        <title>Phylogenomic reconstructions and comparative analyses of Kickxellomycotina fungi.</title>
        <authorList>
            <person name="Reynolds N.K."/>
            <person name="Stajich J.E."/>
            <person name="Barry K."/>
            <person name="Grigoriev I.V."/>
            <person name="Crous P."/>
            <person name="Smith M.E."/>
        </authorList>
    </citation>
    <scope>NUCLEOTIDE SEQUENCE</scope>
    <source>
        <strain evidence="6">BCRC 34489</strain>
    </source>
</reference>
<proteinExistence type="inferred from homology"/>
<dbReference type="InterPro" id="IPR018114">
    <property type="entry name" value="TRYPSIN_HIS"/>
</dbReference>
<dbReference type="InterPro" id="IPR001314">
    <property type="entry name" value="Peptidase_S1A"/>
</dbReference>
<comment type="similarity">
    <text evidence="1">Belongs to the peptidase S1 family.</text>
</comment>
<dbReference type="GO" id="GO:0006508">
    <property type="term" value="P:proteolysis"/>
    <property type="evidence" value="ECO:0007669"/>
    <property type="project" value="InterPro"/>
</dbReference>
<gene>
    <name evidence="6" type="ORF">GGI15_004203</name>
</gene>
<dbReference type="SUPFAM" id="SSF50494">
    <property type="entry name" value="Trypsin-like serine proteases"/>
    <property type="match status" value="1"/>
</dbReference>
<feature type="compositionally biased region" description="Basic and acidic residues" evidence="3">
    <location>
        <begin position="324"/>
        <end position="336"/>
    </location>
</feature>
<keyword evidence="4" id="KW-0732">Signal</keyword>
<feature type="region of interest" description="Disordered" evidence="3">
    <location>
        <begin position="290"/>
        <end position="435"/>
    </location>
</feature>
<dbReference type="PRINTS" id="PR00722">
    <property type="entry name" value="CHYMOTRYPSIN"/>
</dbReference>
<feature type="compositionally biased region" description="Low complexity" evidence="3">
    <location>
        <begin position="377"/>
        <end position="386"/>
    </location>
</feature>
<dbReference type="Proteomes" id="UP001140172">
    <property type="component" value="Unassembled WGS sequence"/>
</dbReference>
<feature type="chain" id="PRO_5040910975" description="Peptidase S1 domain-containing protein" evidence="4">
    <location>
        <begin position="25"/>
        <end position="449"/>
    </location>
</feature>
<dbReference type="CDD" id="cd00190">
    <property type="entry name" value="Tryp_SPc"/>
    <property type="match status" value="1"/>
</dbReference>
<dbReference type="OrthoDB" id="6380398at2759"/>
<name>A0A9W8LEI6_9FUNG</name>
<accession>A0A9W8LEI6</accession>
<dbReference type="PROSITE" id="PS00134">
    <property type="entry name" value="TRYPSIN_HIS"/>
    <property type="match status" value="1"/>
</dbReference>
<feature type="domain" description="Peptidase S1" evidence="5">
    <location>
        <begin position="29"/>
        <end position="278"/>
    </location>
</feature>
<feature type="compositionally biased region" description="Low complexity" evidence="3">
    <location>
        <begin position="425"/>
        <end position="435"/>
    </location>
</feature>
<dbReference type="Pfam" id="PF00089">
    <property type="entry name" value="Trypsin"/>
    <property type="match status" value="1"/>
</dbReference>
<feature type="compositionally biased region" description="Low complexity" evidence="3">
    <location>
        <begin position="338"/>
        <end position="349"/>
    </location>
</feature>
<dbReference type="SMART" id="SM00020">
    <property type="entry name" value="Tryp_SPc"/>
    <property type="match status" value="1"/>
</dbReference>
<comment type="caution">
    <text evidence="6">The sequence shown here is derived from an EMBL/GenBank/DDBJ whole genome shotgun (WGS) entry which is preliminary data.</text>
</comment>
<keyword evidence="2" id="KW-1015">Disulfide bond</keyword>
<keyword evidence="7" id="KW-1185">Reference proteome</keyword>